<dbReference type="GO" id="GO:0003677">
    <property type="term" value="F:DNA binding"/>
    <property type="evidence" value="ECO:0007669"/>
    <property type="project" value="InterPro"/>
</dbReference>
<proteinExistence type="inferred from homology"/>
<accession>A0A316GKB6</accession>
<keyword evidence="2" id="KW-0808">Transferase</keyword>
<evidence type="ECO:0000256" key="2">
    <source>
        <dbReference type="ARBA" id="ARBA00022679"/>
    </source>
</evidence>
<dbReference type="PANTHER" id="PTHR34388">
    <property type="entry name" value="DNA POLYMERASE III SUBUNIT DELTA"/>
    <property type="match status" value="1"/>
</dbReference>
<dbReference type="Gene3D" id="1.20.272.10">
    <property type="match status" value="1"/>
</dbReference>
<evidence type="ECO:0000256" key="4">
    <source>
        <dbReference type="ARBA" id="ARBA00022705"/>
    </source>
</evidence>
<keyword evidence="5" id="KW-0239">DNA-directed DNA polymerase</keyword>
<protein>
    <recommendedName>
        <fullName evidence="1">DNA-directed DNA polymerase</fullName>
        <ecNumber evidence="1">2.7.7.7</ecNumber>
    </recommendedName>
</protein>
<dbReference type="GO" id="GO:0009360">
    <property type="term" value="C:DNA polymerase III complex"/>
    <property type="evidence" value="ECO:0007669"/>
    <property type="project" value="TreeGrafter"/>
</dbReference>
<comment type="caution">
    <text evidence="8">The sequence shown here is derived from an EMBL/GenBank/DDBJ whole genome shotgun (WGS) entry which is preliminary data.</text>
</comment>
<dbReference type="Proteomes" id="UP000245708">
    <property type="component" value="Unassembled WGS sequence"/>
</dbReference>
<gene>
    <name evidence="8" type="ORF">C7455_106144</name>
</gene>
<dbReference type="InterPro" id="IPR027417">
    <property type="entry name" value="P-loop_NTPase"/>
</dbReference>
<comment type="catalytic activity">
    <reaction evidence="7">
        <text>DNA(n) + a 2'-deoxyribonucleoside 5'-triphosphate = DNA(n+1) + diphosphate</text>
        <dbReference type="Rhea" id="RHEA:22508"/>
        <dbReference type="Rhea" id="RHEA-COMP:17339"/>
        <dbReference type="Rhea" id="RHEA-COMP:17340"/>
        <dbReference type="ChEBI" id="CHEBI:33019"/>
        <dbReference type="ChEBI" id="CHEBI:61560"/>
        <dbReference type="ChEBI" id="CHEBI:173112"/>
        <dbReference type="EC" id="2.7.7.7"/>
    </reaction>
</comment>
<evidence type="ECO:0000256" key="5">
    <source>
        <dbReference type="ARBA" id="ARBA00022932"/>
    </source>
</evidence>
<name>A0A316GKB6_9RHOB</name>
<evidence type="ECO:0000256" key="1">
    <source>
        <dbReference type="ARBA" id="ARBA00012417"/>
    </source>
</evidence>
<reference evidence="8 9" key="1">
    <citation type="submission" date="2018-05" db="EMBL/GenBank/DDBJ databases">
        <title>Genomic Encyclopedia of Type Strains, Phase IV (KMG-IV): sequencing the most valuable type-strain genomes for metagenomic binning, comparative biology and taxonomic classification.</title>
        <authorList>
            <person name="Goeker M."/>
        </authorList>
    </citation>
    <scope>NUCLEOTIDE SEQUENCE [LARGE SCALE GENOMIC DNA]</scope>
    <source>
        <strain evidence="8 9">DSM 16097</strain>
    </source>
</reference>
<dbReference type="InterPro" id="IPR008921">
    <property type="entry name" value="DNA_pol3_clamp-load_cplx_C"/>
</dbReference>
<evidence type="ECO:0000313" key="9">
    <source>
        <dbReference type="Proteomes" id="UP000245708"/>
    </source>
</evidence>
<keyword evidence="3" id="KW-0548">Nucleotidyltransferase</keyword>
<dbReference type="OrthoDB" id="9804983at2"/>
<evidence type="ECO:0000313" key="8">
    <source>
        <dbReference type="EMBL" id="PWK59856.1"/>
    </source>
</evidence>
<comment type="similarity">
    <text evidence="6">Belongs to the DNA polymerase HolA subunit family.</text>
</comment>
<evidence type="ECO:0000256" key="3">
    <source>
        <dbReference type="ARBA" id="ARBA00022695"/>
    </source>
</evidence>
<dbReference type="PANTHER" id="PTHR34388:SF1">
    <property type="entry name" value="DNA POLYMERASE III SUBUNIT DELTA"/>
    <property type="match status" value="1"/>
</dbReference>
<dbReference type="EMBL" id="QGGW01000006">
    <property type="protein sequence ID" value="PWK59856.1"/>
    <property type="molecule type" value="Genomic_DNA"/>
</dbReference>
<dbReference type="AlphaFoldDB" id="A0A316GKB6"/>
<keyword evidence="9" id="KW-1185">Reference proteome</keyword>
<organism evidence="8 9">
    <name type="scientific">Roseicyclus mahoneyensis</name>
    <dbReference type="NCBI Taxonomy" id="164332"/>
    <lineage>
        <taxon>Bacteria</taxon>
        <taxon>Pseudomonadati</taxon>
        <taxon>Pseudomonadota</taxon>
        <taxon>Alphaproteobacteria</taxon>
        <taxon>Rhodobacterales</taxon>
        <taxon>Roseobacteraceae</taxon>
        <taxon>Roseicyclus</taxon>
    </lineage>
</organism>
<keyword evidence="4" id="KW-0235">DNA replication</keyword>
<dbReference type="RefSeq" id="WP_109668953.1">
    <property type="nucleotide sequence ID" value="NZ_QGGW01000006.1"/>
</dbReference>
<dbReference type="Gene3D" id="3.40.50.300">
    <property type="entry name" value="P-loop containing nucleotide triphosphate hydrolases"/>
    <property type="match status" value="1"/>
</dbReference>
<dbReference type="EC" id="2.7.7.7" evidence="1"/>
<evidence type="ECO:0000256" key="7">
    <source>
        <dbReference type="ARBA" id="ARBA00049244"/>
    </source>
</evidence>
<dbReference type="SUPFAM" id="SSF48019">
    <property type="entry name" value="post-AAA+ oligomerization domain-like"/>
    <property type="match status" value="1"/>
</dbReference>
<evidence type="ECO:0000256" key="6">
    <source>
        <dbReference type="ARBA" id="ARBA00034754"/>
    </source>
</evidence>
<sequence length="343" mass="36187">MKLAPRDVAVYVRQPDPASAGCLIFGDDAMRVALRRQELLKSLLGDGAEEEMRLTRLAAADLRGDPAALLDAVKAVGFFPGPRAVFVEGATDGLAPVLATALAEWRPGDAQIIVAAGKLTAASALRKLFEGHKSARACAIYDEPPGRAEIEALLAEAGLRDIPRDAMGDLEALSRALPPGDFRQTIEKLGLYKRGDTTPVGPADIAAVAPLTLEAALDDALNATAEAAEGSIGPILARLSGQGVTPVSLCIAATRHFRALHAAACHPGGPAAGLQAQRPPVFGPRRDRMLKQAQGWGRDKLETALSLLVETDLTLRSAQSAPQMALMERTLIRLAMMPARGRR</sequence>
<dbReference type="GO" id="GO:0003887">
    <property type="term" value="F:DNA-directed DNA polymerase activity"/>
    <property type="evidence" value="ECO:0007669"/>
    <property type="project" value="UniProtKB-KW"/>
</dbReference>
<dbReference type="GO" id="GO:0006261">
    <property type="term" value="P:DNA-templated DNA replication"/>
    <property type="evidence" value="ECO:0007669"/>
    <property type="project" value="TreeGrafter"/>
</dbReference>
<dbReference type="InterPro" id="IPR005790">
    <property type="entry name" value="DNA_polIII_delta"/>
</dbReference>